<comment type="caution">
    <text evidence="5">The sequence shown here is derived from an EMBL/GenBank/DDBJ whole genome shotgun (WGS) entry which is preliminary data.</text>
</comment>
<dbReference type="GO" id="GO:0005576">
    <property type="term" value="C:extracellular region"/>
    <property type="evidence" value="ECO:0007669"/>
    <property type="project" value="UniProtKB-SubCell"/>
</dbReference>
<dbReference type="GO" id="GO:0043657">
    <property type="term" value="C:host cell"/>
    <property type="evidence" value="ECO:0007669"/>
    <property type="project" value="UniProtKB-SubCell"/>
</dbReference>
<gene>
    <name evidence="5" type="ORF">B0F90DRAFT_1821336</name>
</gene>
<name>A0AAD4QKG0_9AGAM</name>
<evidence type="ECO:0000256" key="1">
    <source>
        <dbReference type="ARBA" id="ARBA00004340"/>
    </source>
</evidence>
<reference evidence="5" key="1">
    <citation type="journal article" date="2022" name="New Phytol.">
        <title>Evolutionary transition to the ectomycorrhizal habit in the genomes of a hyperdiverse lineage of mushroom-forming fungi.</title>
        <authorList>
            <person name="Looney B."/>
            <person name="Miyauchi S."/>
            <person name="Morin E."/>
            <person name="Drula E."/>
            <person name="Courty P.E."/>
            <person name="Kohler A."/>
            <person name="Kuo A."/>
            <person name="LaButti K."/>
            <person name="Pangilinan J."/>
            <person name="Lipzen A."/>
            <person name="Riley R."/>
            <person name="Andreopoulos W."/>
            <person name="He G."/>
            <person name="Johnson J."/>
            <person name="Nolan M."/>
            <person name="Tritt A."/>
            <person name="Barry K.W."/>
            <person name="Grigoriev I.V."/>
            <person name="Nagy L.G."/>
            <person name="Hibbett D."/>
            <person name="Henrissat B."/>
            <person name="Matheny P.B."/>
            <person name="Labbe J."/>
            <person name="Martin F.M."/>
        </authorList>
    </citation>
    <scope>NUCLEOTIDE SEQUENCE</scope>
    <source>
        <strain evidence="5">BPL690</strain>
    </source>
</reference>
<dbReference type="InterPro" id="IPR045379">
    <property type="entry name" value="Crinkler_N"/>
</dbReference>
<dbReference type="Proteomes" id="UP001203297">
    <property type="component" value="Unassembled WGS sequence"/>
</dbReference>
<sequence>MATALTLFCLAIDNHKVPIGNIFKLETQSDDDTSDLRELIKANMAPRLDHLVAGELIVWKLLKLLHIESIEEEIGAFNGTIQGIKSPSPKIQEVFRGTDTIQALSSASQLSRYWENSPDRGHLHLIVQSPLFETPESKQSININRVRETAHHLYRTLWKNPLDPILATVVPDSGKTYMYVPQDQLSNLRVNYLGYNEKALLFLHEYSLARKEIEKESKRRRESRRDGIIIAGDPGLDETWAFTKDLLPCHSFLHACNSNDAFVVQTSYPDVRRYKTWRKEYNTYTYVMDCFPLTELVALGWIQLMISSIFLPLSIFHSMLHGFNVQLIKDHCEKWGPSARIMMALLREPGLIPEHTRRVKEAARHFIHHFGVHTYDISPSPLSHTLFTIHPEGLTSEKRPIAIMRIETSYLNCFVIEAIAAQDLLPQSKFYFGVSHHSWFKSSAGYMFDMAVLSWLCVNSESKELTCTPARSASPQLTIPVCQGWCMLSYKDPDTLKYLSDCKRPFCVIPIPASKAFPGVDAMIFTDDHIITIQVMIAPEHSVKSRGLVQIPNSLAKAFRKSRKW</sequence>
<comment type="subcellular location">
    <subcellularLocation>
        <location evidence="1">Host cell</location>
    </subcellularLocation>
    <subcellularLocation>
        <location evidence="2">Secreted</location>
    </subcellularLocation>
</comment>
<evidence type="ECO:0000256" key="3">
    <source>
        <dbReference type="ARBA" id="ARBA00022525"/>
    </source>
</evidence>
<evidence type="ECO:0000313" key="5">
    <source>
        <dbReference type="EMBL" id="KAI0294309.1"/>
    </source>
</evidence>
<keyword evidence="3" id="KW-0964">Secreted</keyword>
<accession>A0AAD4QKG0</accession>
<dbReference type="Pfam" id="PF20147">
    <property type="entry name" value="Crinkler"/>
    <property type="match status" value="1"/>
</dbReference>
<dbReference type="EMBL" id="WTXG01000076">
    <property type="protein sequence ID" value="KAI0294309.1"/>
    <property type="molecule type" value="Genomic_DNA"/>
</dbReference>
<organism evidence="5 6">
    <name type="scientific">Multifurca ochricompacta</name>
    <dbReference type="NCBI Taxonomy" id="376703"/>
    <lineage>
        <taxon>Eukaryota</taxon>
        <taxon>Fungi</taxon>
        <taxon>Dikarya</taxon>
        <taxon>Basidiomycota</taxon>
        <taxon>Agaricomycotina</taxon>
        <taxon>Agaricomycetes</taxon>
        <taxon>Russulales</taxon>
        <taxon>Russulaceae</taxon>
        <taxon>Multifurca</taxon>
    </lineage>
</organism>
<dbReference type="AlphaFoldDB" id="A0AAD4QKG0"/>
<evidence type="ECO:0000259" key="4">
    <source>
        <dbReference type="Pfam" id="PF20147"/>
    </source>
</evidence>
<proteinExistence type="predicted"/>
<keyword evidence="6" id="KW-1185">Reference proteome</keyword>
<evidence type="ECO:0000313" key="6">
    <source>
        <dbReference type="Proteomes" id="UP001203297"/>
    </source>
</evidence>
<evidence type="ECO:0000256" key="2">
    <source>
        <dbReference type="ARBA" id="ARBA00004613"/>
    </source>
</evidence>
<feature type="domain" description="Crinkler effector protein N-terminal" evidence="4">
    <location>
        <begin position="5"/>
        <end position="128"/>
    </location>
</feature>
<protein>
    <recommendedName>
        <fullName evidence="4">Crinkler effector protein N-terminal domain-containing protein</fullName>
    </recommendedName>
</protein>